<evidence type="ECO:0008006" key="4">
    <source>
        <dbReference type="Google" id="ProtNLM"/>
    </source>
</evidence>
<feature type="transmembrane region" description="Helical" evidence="1">
    <location>
        <begin position="12"/>
        <end position="34"/>
    </location>
</feature>
<organism evidence="2 3">
    <name type="scientific">Virgisporangium ochraceum</name>
    <dbReference type="NCBI Taxonomy" id="65505"/>
    <lineage>
        <taxon>Bacteria</taxon>
        <taxon>Bacillati</taxon>
        <taxon>Actinomycetota</taxon>
        <taxon>Actinomycetes</taxon>
        <taxon>Micromonosporales</taxon>
        <taxon>Micromonosporaceae</taxon>
        <taxon>Virgisporangium</taxon>
    </lineage>
</organism>
<keyword evidence="3" id="KW-1185">Reference proteome</keyword>
<evidence type="ECO:0000313" key="2">
    <source>
        <dbReference type="EMBL" id="GIJ66942.1"/>
    </source>
</evidence>
<accession>A0A8J4ECJ0</accession>
<proteinExistence type="predicted"/>
<feature type="transmembrane region" description="Helical" evidence="1">
    <location>
        <begin position="129"/>
        <end position="156"/>
    </location>
</feature>
<sequence>MRRLSRPDWLGELQGITVLVGAVAVVGSAAQVAVTAFGDAGIPVDLEARHLDGVAGAHAGAEGVTVAADGTVEAVVTDPSVRQVLLSTLTWLPTAVLAVAVLTLLVRIIRDARSGDPFTALTVRRLRVLAAVCLVGGAVVTVVESVCATALMATVLPATGGFSWSLTLSVGWVFAGFAFLALGELVRRGLALREELDGVV</sequence>
<keyword evidence="1" id="KW-0812">Transmembrane</keyword>
<reference evidence="2" key="1">
    <citation type="submission" date="2021-01" db="EMBL/GenBank/DDBJ databases">
        <title>Whole genome shotgun sequence of Virgisporangium ochraceum NBRC 16418.</title>
        <authorList>
            <person name="Komaki H."/>
            <person name="Tamura T."/>
        </authorList>
    </citation>
    <scope>NUCLEOTIDE SEQUENCE</scope>
    <source>
        <strain evidence="2">NBRC 16418</strain>
    </source>
</reference>
<keyword evidence="1" id="KW-0472">Membrane</keyword>
<dbReference type="RefSeq" id="WP_203926909.1">
    <property type="nucleotide sequence ID" value="NZ_BOPH01000022.1"/>
</dbReference>
<dbReference type="InterPro" id="IPR021354">
    <property type="entry name" value="DUF2975"/>
</dbReference>
<evidence type="ECO:0000256" key="1">
    <source>
        <dbReference type="SAM" id="Phobius"/>
    </source>
</evidence>
<dbReference type="Pfam" id="PF11188">
    <property type="entry name" value="DUF2975"/>
    <property type="match status" value="1"/>
</dbReference>
<comment type="caution">
    <text evidence="2">The sequence shown here is derived from an EMBL/GenBank/DDBJ whole genome shotgun (WGS) entry which is preliminary data.</text>
</comment>
<dbReference type="Proteomes" id="UP000635606">
    <property type="component" value="Unassembled WGS sequence"/>
</dbReference>
<protein>
    <recommendedName>
        <fullName evidence="4">DUF2975 domain-containing protein</fullName>
    </recommendedName>
</protein>
<gene>
    <name evidence="2" type="ORF">Voc01_018590</name>
</gene>
<feature type="transmembrane region" description="Helical" evidence="1">
    <location>
        <begin position="162"/>
        <end position="183"/>
    </location>
</feature>
<name>A0A8J4ECJ0_9ACTN</name>
<evidence type="ECO:0000313" key="3">
    <source>
        <dbReference type="Proteomes" id="UP000635606"/>
    </source>
</evidence>
<feature type="transmembrane region" description="Helical" evidence="1">
    <location>
        <begin position="89"/>
        <end position="109"/>
    </location>
</feature>
<dbReference type="EMBL" id="BOPH01000022">
    <property type="protein sequence ID" value="GIJ66942.1"/>
    <property type="molecule type" value="Genomic_DNA"/>
</dbReference>
<dbReference type="AlphaFoldDB" id="A0A8J4ECJ0"/>
<keyword evidence="1" id="KW-1133">Transmembrane helix</keyword>